<proteinExistence type="inferred from homology"/>
<comment type="caution">
    <text evidence="4">The sequence shown here is derived from an EMBL/GenBank/DDBJ whole genome shotgun (WGS) entry which is preliminary data.</text>
</comment>
<dbReference type="NCBIfam" id="NF004824">
    <property type="entry name" value="PRK06180.1"/>
    <property type="match status" value="1"/>
</dbReference>
<dbReference type="PANTHER" id="PTHR43976">
    <property type="entry name" value="SHORT CHAIN DEHYDROGENASE"/>
    <property type="match status" value="1"/>
</dbReference>
<dbReference type="Proteomes" id="UP000600946">
    <property type="component" value="Unassembled WGS sequence"/>
</dbReference>
<organism evidence="4 5">
    <name type="scientific">Streptomyces xanthochromogenes</name>
    <dbReference type="NCBI Taxonomy" id="67384"/>
    <lineage>
        <taxon>Bacteria</taxon>
        <taxon>Bacillati</taxon>
        <taxon>Actinomycetota</taxon>
        <taxon>Actinomycetes</taxon>
        <taxon>Kitasatosporales</taxon>
        <taxon>Streptomycetaceae</taxon>
        <taxon>Streptomyces</taxon>
    </lineage>
</organism>
<evidence type="ECO:0000256" key="3">
    <source>
        <dbReference type="RuleBase" id="RU000363"/>
    </source>
</evidence>
<evidence type="ECO:0000313" key="4">
    <source>
        <dbReference type="EMBL" id="GGY14671.1"/>
    </source>
</evidence>
<sequence>MLSVRMTSFHEEHTMTQKIWFITGASRGFGREWAIAALERGDSVAATARDLSTLGDLREKYGERLLPLRLDVTDREAGFAAVQQAHERFGRLDVVVNNAGYGHFGMIEELTEAEARAQLDTNLFGALWITQAALPFLREQGSGHILQVSSIGGISAFPLVGIYHASKWALEGMSQALAQEVAPFGIKVTLIEPGGFATDWAGSSSSTSEPLPAYADFHKQVQEQRRKRVGTPGDPTASAAAVLKIVDADEPPLRCFFGSAPLGIAKADYEQRLAVWEKWQPVAELAQG</sequence>
<dbReference type="PRINTS" id="PR00080">
    <property type="entry name" value="SDRFAMILY"/>
</dbReference>
<dbReference type="InterPro" id="IPR051911">
    <property type="entry name" value="SDR_oxidoreductase"/>
</dbReference>
<evidence type="ECO:0000256" key="1">
    <source>
        <dbReference type="ARBA" id="ARBA00006484"/>
    </source>
</evidence>
<dbReference type="NCBIfam" id="NF006114">
    <property type="entry name" value="PRK08263.1"/>
    <property type="match status" value="1"/>
</dbReference>
<dbReference type="EMBL" id="BMUU01000001">
    <property type="protein sequence ID" value="GGY14671.1"/>
    <property type="molecule type" value="Genomic_DNA"/>
</dbReference>
<dbReference type="Pfam" id="PF00106">
    <property type="entry name" value="adh_short"/>
    <property type="match status" value="1"/>
</dbReference>
<evidence type="ECO:0000256" key="2">
    <source>
        <dbReference type="ARBA" id="ARBA00023002"/>
    </source>
</evidence>
<comment type="similarity">
    <text evidence="1 3">Belongs to the short-chain dehydrogenases/reductases (SDR) family.</text>
</comment>
<dbReference type="SUPFAM" id="SSF51735">
    <property type="entry name" value="NAD(P)-binding Rossmann-fold domains"/>
    <property type="match status" value="1"/>
</dbReference>
<protein>
    <submittedName>
        <fullName evidence="4">Short-chain dehydrogenase/reductase</fullName>
    </submittedName>
</protein>
<dbReference type="InterPro" id="IPR036291">
    <property type="entry name" value="NAD(P)-bd_dom_sf"/>
</dbReference>
<evidence type="ECO:0000313" key="5">
    <source>
        <dbReference type="Proteomes" id="UP000600946"/>
    </source>
</evidence>
<reference evidence="5" key="1">
    <citation type="journal article" date="2019" name="Int. J. Syst. Evol. Microbiol.">
        <title>The Global Catalogue of Microorganisms (GCM) 10K type strain sequencing project: providing services to taxonomists for standard genome sequencing and annotation.</title>
        <authorList>
            <consortium name="The Broad Institute Genomics Platform"/>
            <consortium name="The Broad Institute Genome Sequencing Center for Infectious Disease"/>
            <person name="Wu L."/>
            <person name="Ma J."/>
        </authorList>
    </citation>
    <scope>NUCLEOTIDE SEQUENCE [LARGE SCALE GENOMIC DNA]</scope>
    <source>
        <strain evidence="5">JCM 4594</strain>
    </source>
</reference>
<keyword evidence="2" id="KW-0560">Oxidoreductase</keyword>
<keyword evidence="5" id="KW-1185">Reference proteome</keyword>
<dbReference type="PRINTS" id="PR00081">
    <property type="entry name" value="GDHRDH"/>
</dbReference>
<accession>A0ABQ2ZHR3</accession>
<dbReference type="InterPro" id="IPR002347">
    <property type="entry name" value="SDR_fam"/>
</dbReference>
<dbReference type="PANTHER" id="PTHR43976:SF16">
    <property type="entry name" value="SHORT-CHAIN DEHYDROGENASE_REDUCTASE FAMILY PROTEIN"/>
    <property type="match status" value="1"/>
</dbReference>
<gene>
    <name evidence="4" type="ORF">GCM10010326_02710</name>
</gene>
<name>A0ABQ2ZHR3_9ACTN</name>
<dbReference type="Gene3D" id="3.40.50.720">
    <property type="entry name" value="NAD(P)-binding Rossmann-like Domain"/>
    <property type="match status" value="1"/>
</dbReference>
<dbReference type="CDD" id="cd05374">
    <property type="entry name" value="17beta-HSD-like_SDR_c"/>
    <property type="match status" value="1"/>
</dbReference>